<dbReference type="InterPro" id="IPR001842">
    <property type="entry name" value="Peptidase_M36"/>
</dbReference>
<keyword evidence="10" id="KW-1185">Reference proteome</keyword>
<keyword evidence="4 7" id="KW-0378">Hydrolase</keyword>
<dbReference type="InterPro" id="IPR011096">
    <property type="entry name" value="FTP_domain"/>
</dbReference>
<reference evidence="9" key="1">
    <citation type="submission" date="2022-07" db="EMBL/GenBank/DDBJ databases">
        <title>Phylogenomic reconstructions and comparative analyses of Kickxellomycotina fungi.</title>
        <authorList>
            <person name="Reynolds N.K."/>
            <person name="Stajich J.E."/>
            <person name="Barry K."/>
            <person name="Grigoriev I.V."/>
            <person name="Crous P."/>
            <person name="Smith M.E."/>
        </authorList>
    </citation>
    <scope>NUCLEOTIDE SEQUENCE</scope>
    <source>
        <strain evidence="9">NBRC 105413</strain>
    </source>
</reference>
<gene>
    <name evidence="9" type="ORF">LPJ64_006183</name>
</gene>
<protein>
    <recommendedName>
        <fullName evidence="7">Extracellular metalloproteinase</fullName>
        <ecNumber evidence="7">3.4.24.-</ecNumber>
    </recommendedName>
    <alternativeName>
        <fullName evidence="7">Fungalysin</fullName>
    </alternativeName>
</protein>
<dbReference type="Gene3D" id="1.25.40.10">
    <property type="entry name" value="Tetratricopeptide repeat domain"/>
    <property type="match status" value="1"/>
</dbReference>
<dbReference type="GO" id="GO:0006508">
    <property type="term" value="P:proteolysis"/>
    <property type="evidence" value="ECO:0007669"/>
    <property type="project" value="UniProtKB-KW"/>
</dbReference>
<comment type="cofactor">
    <cofactor evidence="1 7">
        <name>Zn(2+)</name>
        <dbReference type="ChEBI" id="CHEBI:29105"/>
    </cofactor>
</comment>
<dbReference type="SUPFAM" id="SSF55486">
    <property type="entry name" value="Metalloproteases ('zincins'), catalytic domain"/>
    <property type="match status" value="1"/>
</dbReference>
<dbReference type="PANTHER" id="PTHR33478">
    <property type="entry name" value="EXTRACELLULAR METALLOPROTEINASE MEP"/>
    <property type="match status" value="1"/>
</dbReference>
<dbReference type="InterPro" id="IPR011990">
    <property type="entry name" value="TPR-like_helical_dom_sf"/>
</dbReference>
<organism evidence="9 10">
    <name type="scientific">Coemansia asiatica</name>
    <dbReference type="NCBI Taxonomy" id="1052880"/>
    <lineage>
        <taxon>Eukaryota</taxon>
        <taxon>Fungi</taxon>
        <taxon>Fungi incertae sedis</taxon>
        <taxon>Zoopagomycota</taxon>
        <taxon>Kickxellomycotina</taxon>
        <taxon>Kickxellomycetes</taxon>
        <taxon>Kickxellales</taxon>
        <taxon>Kickxellaceae</taxon>
        <taxon>Coemansia</taxon>
    </lineage>
</organism>
<evidence type="ECO:0000259" key="8">
    <source>
        <dbReference type="Pfam" id="PF07504"/>
    </source>
</evidence>
<evidence type="ECO:0000256" key="1">
    <source>
        <dbReference type="ARBA" id="ARBA00001947"/>
    </source>
</evidence>
<evidence type="ECO:0000256" key="6">
    <source>
        <dbReference type="ARBA" id="ARBA00023049"/>
    </source>
</evidence>
<dbReference type="Gene3D" id="3.10.170.10">
    <property type="match status" value="1"/>
</dbReference>
<sequence length="520" mass="57286">MRISSMYTDKASGITHVYFVQTVNGHDIANAVANVNVFKDNKVVSSSHSFATQAAVHQAAQQESSMKFPSDNNNNADSAKQALKVLAEHIGIGIVDSELSKTTMSAVNSFQGIPGFVIENIPERVAYSGSAVAERAFIQDSDGQLQAVWRINIEQETHWWNAHISMNGKVLKLVDWYANSETYNVYPKEVNAPSDGPRKMVSNPSFSKASPKGWVTKGSTYGNNVWAQSNPNGGGTWQTNHRPSSSSNKFDYPLDLTKQPSTYVDAATTQLFYTNNIMHDLAFIYGFDEAAGNFQDVNYSGEGLGNDALIMSAASSFGPRPVFPVDASKPAAELPNVSNVTIIDNLLHCTEHKKQVCPECNVDYTTHNFYTRQLTANHGALPPPNPQMDTVIQKLKSSGNDLFRAQCYFEASQKYTEAINVASQRPLWDPSVTAIEEATVLLSNRAACLLEMEHPSEAYWDTEIVTRLNRGWSKGHFRMGRALMGLGRCRQAALEFQIGCSLDPNAKDMRTALENAKSFI</sequence>
<evidence type="ECO:0000256" key="7">
    <source>
        <dbReference type="RuleBase" id="RU364017"/>
    </source>
</evidence>
<evidence type="ECO:0000256" key="3">
    <source>
        <dbReference type="ARBA" id="ARBA00022723"/>
    </source>
</evidence>
<dbReference type="SUPFAM" id="SSF48452">
    <property type="entry name" value="TPR-like"/>
    <property type="match status" value="1"/>
</dbReference>
<keyword evidence="2 7" id="KW-0645">Protease</keyword>
<comment type="similarity">
    <text evidence="7">Belongs to the peptidase M36 family.</text>
</comment>
<evidence type="ECO:0000256" key="2">
    <source>
        <dbReference type="ARBA" id="ARBA00022670"/>
    </source>
</evidence>
<keyword evidence="7" id="KW-0964">Secreted</keyword>
<dbReference type="GO" id="GO:0004222">
    <property type="term" value="F:metalloendopeptidase activity"/>
    <property type="evidence" value="ECO:0007669"/>
    <property type="project" value="InterPro"/>
</dbReference>
<dbReference type="AlphaFoldDB" id="A0A9W7XF16"/>
<dbReference type="Pfam" id="PF07504">
    <property type="entry name" value="FTP"/>
    <property type="match status" value="1"/>
</dbReference>
<keyword evidence="3 7" id="KW-0479">Metal-binding</keyword>
<dbReference type="GO" id="GO:0008270">
    <property type="term" value="F:zinc ion binding"/>
    <property type="evidence" value="ECO:0007669"/>
    <property type="project" value="InterPro"/>
</dbReference>
<comment type="subcellular location">
    <subcellularLocation>
        <location evidence="7">Secreted</location>
    </subcellularLocation>
</comment>
<dbReference type="GO" id="GO:0005615">
    <property type="term" value="C:extracellular space"/>
    <property type="evidence" value="ECO:0007669"/>
    <property type="project" value="InterPro"/>
</dbReference>
<name>A0A9W7XF16_9FUNG</name>
<evidence type="ECO:0000313" key="10">
    <source>
        <dbReference type="Proteomes" id="UP001145021"/>
    </source>
</evidence>
<dbReference type="PANTHER" id="PTHR33478:SF1">
    <property type="entry name" value="EXTRACELLULAR METALLOPROTEINASE MEP"/>
    <property type="match status" value="1"/>
</dbReference>
<dbReference type="InterPro" id="IPR050371">
    <property type="entry name" value="Fungal_virulence_M36"/>
</dbReference>
<evidence type="ECO:0000256" key="5">
    <source>
        <dbReference type="ARBA" id="ARBA00022833"/>
    </source>
</evidence>
<keyword evidence="5 7" id="KW-0862">Zinc</keyword>
<proteinExistence type="inferred from homology"/>
<comment type="caution">
    <text evidence="9">The sequence shown here is derived from an EMBL/GenBank/DDBJ whole genome shotgun (WGS) entry which is preliminary data.</text>
</comment>
<dbReference type="Proteomes" id="UP001145021">
    <property type="component" value="Unassembled WGS sequence"/>
</dbReference>
<evidence type="ECO:0000313" key="9">
    <source>
        <dbReference type="EMBL" id="KAJ1641915.1"/>
    </source>
</evidence>
<dbReference type="Pfam" id="PF02128">
    <property type="entry name" value="Peptidase_M36"/>
    <property type="match status" value="1"/>
</dbReference>
<keyword evidence="6 7" id="KW-0482">Metalloprotease</keyword>
<accession>A0A9W7XF16</accession>
<keyword evidence="7" id="KW-0865">Zymogen</keyword>
<evidence type="ECO:0000256" key="4">
    <source>
        <dbReference type="ARBA" id="ARBA00022801"/>
    </source>
</evidence>
<dbReference type="EMBL" id="JANBOH010000554">
    <property type="protein sequence ID" value="KAJ1641915.1"/>
    <property type="molecule type" value="Genomic_DNA"/>
</dbReference>
<dbReference type="EC" id="3.4.24.-" evidence="7"/>
<feature type="domain" description="FTP" evidence="8">
    <location>
        <begin position="2"/>
        <end position="50"/>
    </location>
</feature>